<dbReference type="GO" id="GO:0006654">
    <property type="term" value="P:phosphatidic acid biosynthetic process"/>
    <property type="evidence" value="ECO:0007669"/>
    <property type="project" value="TreeGrafter"/>
</dbReference>
<organism evidence="5 6">
    <name type="scientific">Amniculicola lignicola CBS 123094</name>
    <dbReference type="NCBI Taxonomy" id="1392246"/>
    <lineage>
        <taxon>Eukaryota</taxon>
        <taxon>Fungi</taxon>
        <taxon>Dikarya</taxon>
        <taxon>Ascomycota</taxon>
        <taxon>Pezizomycotina</taxon>
        <taxon>Dothideomycetes</taxon>
        <taxon>Pleosporomycetidae</taxon>
        <taxon>Pleosporales</taxon>
        <taxon>Amniculicolaceae</taxon>
        <taxon>Amniculicola</taxon>
    </lineage>
</organism>
<dbReference type="PANTHER" id="PTHR44169">
    <property type="entry name" value="NADPH-DEPENDENT 1-ACYLDIHYDROXYACETONE PHOSPHATE REDUCTASE"/>
    <property type="match status" value="1"/>
</dbReference>
<dbReference type="GO" id="GO:0000140">
    <property type="term" value="F:acylglycerone-phosphate reductase (NADP+) activity"/>
    <property type="evidence" value="ECO:0007669"/>
    <property type="project" value="TreeGrafter"/>
</dbReference>
<dbReference type="GO" id="GO:0019433">
    <property type="term" value="P:triglyceride catabolic process"/>
    <property type="evidence" value="ECO:0007669"/>
    <property type="project" value="TreeGrafter"/>
</dbReference>
<reference evidence="5" key="1">
    <citation type="journal article" date="2020" name="Stud. Mycol.">
        <title>101 Dothideomycetes genomes: a test case for predicting lifestyles and emergence of pathogens.</title>
        <authorList>
            <person name="Haridas S."/>
            <person name="Albert R."/>
            <person name="Binder M."/>
            <person name="Bloem J."/>
            <person name="Labutti K."/>
            <person name="Salamov A."/>
            <person name="Andreopoulos B."/>
            <person name="Baker S."/>
            <person name="Barry K."/>
            <person name="Bills G."/>
            <person name="Bluhm B."/>
            <person name="Cannon C."/>
            <person name="Castanera R."/>
            <person name="Culley D."/>
            <person name="Daum C."/>
            <person name="Ezra D."/>
            <person name="Gonzalez J."/>
            <person name="Henrissat B."/>
            <person name="Kuo A."/>
            <person name="Liang C."/>
            <person name="Lipzen A."/>
            <person name="Lutzoni F."/>
            <person name="Magnuson J."/>
            <person name="Mondo S."/>
            <person name="Nolan M."/>
            <person name="Ohm R."/>
            <person name="Pangilinan J."/>
            <person name="Park H.-J."/>
            <person name="Ramirez L."/>
            <person name="Alfaro M."/>
            <person name="Sun H."/>
            <person name="Tritt A."/>
            <person name="Yoshinaga Y."/>
            <person name="Zwiers L.-H."/>
            <person name="Turgeon B."/>
            <person name="Goodwin S."/>
            <person name="Spatafora J."/>
            <person name="Crous P."/>
            <person name="Grigoriev I."/>
        </authorList>
    </citation>
    <scope>NUCLEOTIDE SEQUENCE</scope>
    <source>
        <strain evidence="5">CBS 123094</strain>
    </source>
</reference>
<dbReference type="PROSITE" id="PS00061">
    <property type="entry name" value="ADH_SHORT"/>
    <property type="match status" value="1"/>
</dbReference>
<dbReference type="CDD" id="cd05374">
    <property type="entry name" value="17beta-HSD-like_SDR_c"/>
    <property type="match status" value="1"/>
</dbReference>
<dbReference type="OrthoDB" id="2102561at2759"/>
<sequence>MSPKTALITGCSTGGIGYSLVLEFQKRGLTVIATARNVSKMKGLESLANVHLVQLDVVDPQSIANSVEEVTNITGGKLDYLVNNSGVVHKAPVLDTTIEDAKALFDVNVWGVLRMIQAYDSMIIPAKGTIVNVGSIAGSLNLPFQAMYNSSKAASNLLSEGLRLELKPFGVKVITVMLGNVKTNMSDASTLPLPKDSRYLAVEDTLKAAYDKFTFVPVEVFAKQLVDKVLGGATGKVWGGQNASLIRWLVPFLPTWQVDNMLLDATIGRDWAVGLKKA</sequence>
<dbReference type="GO" id="GO:0005811">
    <property type="term" value="C:lipid droplet"/>
    <property type="evidence" value="ECO:0007669"/>
    <property type="project" value="TreeGrafter"/>
</dbReference>
<dbReference type="InterPro" id="IPR002347">
    <property type="entry name" value="SDR_fam"/>
</dbReference>
<keyword evidence="6" id="KW-1185">Reference proteome</keyword>
<keyword evidence="3" id="KW-0560">Oxidoreductase</keyword>
<evidence type="ECO:0000313" key="5">
    <source>
        <dbReference type="EMBL" id="KAF1998581.1"/>
    </source>
</evidence>
<dbReference type="SUPFAM" id="SSF51735">
    <property type="entry name" value="NAD(P)-binding Rossmann-fold domains"/>
    <property type="match status" value="1"/>
</dbReference>
<accession>A0A6A5WEM2</accession>
<keyword evidence="2" id="KW-0521">NADP</keyword>
<dbReference type="GO" id="GO:0005783">
    <property type="term" value="C:endoplasmic reticulum"/>
    <property type="evidence" value="ECO:0007669"/>
    <property type="project" value="TreeGrafter"/>
</dbReference>
<dbReference type="EMBL" id="ML977603">
    <property type="protein sequence ID" value="KAF1998581.1"/>
    <property type="molecule type" value="Genomic_DNA"/>
</dbReference>
<proteinExistence type="inferred from homology"/>
<dbReference type="Pfam" id="PF00106">
    <property type="entry name" value="adh_short"/>
    <property type="match status" value="1"/>
</dbReference>
<dbReference type="PRINTS" id="PR00080">
    <property type="entry name" value="SDRFAMILY"/>
</dbReference>
<gene>
    <name evidence="5" type="ORF">P154DRAFT_621698</name>
</gene>
<comment type="similarity">
    <text evidence="1 4">Belongs to the short-chain dehydrogenases/reductases (SDR) family.</text>
</comment>
<evidence type="ECO:0000256" key="4">
    <source>
        <dbReference type="RuleBase" id="RU000363"/>
    </source>
</evidence>
<dbReference type="AlphaFoldDB" id="A0A6A5WEM2"/>
<evidence type="ECO:0000313" key="6">
    <source>
        <dbReference type="Proteomes" id="UP000799779"/>
    </source>
</evidence>
<dbReference type="Gene3D" id="3.40.50.720">
    <property type="entry name" value="NAD(P)-binding Rossmann-like Domain"/>
    <property type="match status" value="1"/>
</dbReference>
<evidence type="ECO:0000256" key="1">
    <source>
        <dbReference type="ARBA" id="ARBA00006484"/>
    </source>
</evidence>
<dbReference type="InterPro" id="IPR020904">
    <property type="entry name" value="Sc_DH/Rdtase_CS"/>
</dbReference>
<dbReference type="PANTHER" id="PTHR44169:SF6">
    <property type="entry name" value="NADPH-DEPENDENT 1-ACYLDIHYDROXYACETONE PHOSPHATE REDUCTASE"/>
    <property type="match status" value="1"/>
</dbReference>
<dbReference type="InterPro" id="IPR036291">
    <property type="entry name" value="NAD(P)-bd_dom_sf"/>
</dbReference>
<dbReference type="PRINTS" id="PR00081">
    <property type="entry name" value="GDHRDH"/>
</dbReference>
<dbReference type="GO" id="GO:0004806">
    <property type="term" value="F:triacylglycerol lipase activity"/>
    <property type="evidence" value="ECO:0007669"/>
    <property type="project" value="TreeGrafter"/>
</dbReference>
<dbReference type="Proteomes" id="UP000799779">
    <property type="component" value="Unassembled WGS sequence"/>
</dbReference>
<name>A0A6A5WEM2_9PLEO</name>
<evidence type="ECO:0000256" key="3">
    <source>
        <dbReference type="ARBA" id="ARBA00023002"/>
    </source>
</evidence>
<protein>
    <submittedName>
        <fullName evidence="5">Putative hydroxybutyrate dehydrogenase</fullName>
    </submittedName>
</protein>
<evidence type="ECO:0000256" key="2">
    <source>
        <dbReference type="ARBA" id="ARBA00022857"/>
    </source>
</evidence>